<dbReference type="InterPro" id="IPR036291">
    <property type="entry name" value="NAD(P)-bd_dom_sf"/>
</dbReference>
<dbReference type="InterPro" id="IPR002347">
    <property type="entry name" value="SDR_fam"/>
</dbReference>
<dbReference type="PRINTS" id="PR00080">
    <property type="entry name" value="SDRFAMILY"/>
</dbReference>
<accession>A0A0F7FVW0</accession>
<dbReference type="SUPFAM" id="SSF51735">
    <property type="entry name" value="NAD(P)-binding Rossmann-fold domains"/>
    <property type="match status" value="1"/>
</dbReference>
<dbReference type="GO" id="GO:0016491">
    <property type="term" value="F:oxidoreductase activity"/>
    <property type="evidence" value="ECO:0007669"/>
    <property type="project" value="UniProtKB-KW"/>
</dbReference>
<sequence>MHRMTALQGKTAVVTGGSRGIGRAVVERLARDGAHVVFNYARSEAAAAEVVAAVQRSGGPGSAHGVLLDLTSPGAAEELLDQATRLHSTPDIIVNNAALSFPPTPLAETDPAAFDAVMTVNTTAVFRTLRHAARHMPDGGRIISVSSLNTTRPAPGIAAYAASKGALEQLTAVAAQELGPRGITVNTVSPGATDTDMLRGTNPPEALEHVAALTPLRRLGTPADVADVIAFLAGPDGRWITGQNLHATGGLT</sequence>
<evidence type="ECO:0000256" key="1">
    <source>
        <dbReference type="ARBA" id="ARBA00006484"/>
    </source>
</evidence>
<keyword evidence="5" id="KW-1185">Reference proteome</keyword>
<proteinExistence type="inferred from homology"/>
<dbReference type="KEGG" id="sxi:SXIM_26480"/>
<dbReference type="AlphaFoldDB" id="A0A0F7FVW0"/>
<dbReference type="Gene3D" id="3.40.50.720">
    <property type="entry name" value="NAD(P)-binding Rossmann-like Domain"/>
    <property type="match status" value="1"/>
</dbReference>
<gene>
    <name evidence="4" type="ORF">SXIM_26480</name>
</gene>
<dbReference type="PROSITE" id="PS00061">
    <property type="entry name" value="ADH_SHORT"/>
    <property type="match status" value="1"/>
</dbReference>
<dbReference type="FunFam" id="3.40.50.720:FF:000084">
    <property type="entry name" value="Short-chain dehydrogenase reductase"/>
    <property type="match status" value="1"/>
</dbReference>
<dbReference type="SMART" id="SM00822">
    <property type="entry name" value="PKS_KR"/>
    <property type="match status" value="1"/>
</dbReference>
<dbReference type="NCBIfam" id="NF005559">
    <property type="entry name" value="PRK07231.1"/>
    <property type="match status" value="1"/>
</dbReference>
<dbReference type="InterPro" id="IPR057326">
    <property type="entry name" value="KR_dom"/>
</dbReference>
<dbReference type="PRINTS" id="PR00081">
    <property type="entry name" value="GDHRDH"/>
</dbReference>
<organism evidence="4 5">
    <name type="scientific">Streptomyces xiamenensis</name>
    <dbReference type="NCBI Taxonomy" id="408015"/>
    <lineage>
        <taxon>Bacteria</taxon>
        <taxon>Bacillati</taxon>
        <taxon>Actinomycetota</taxon>
        <taxon>Actinomycetes</taxon>
        <taxon>Kitasatosporales</taxon>
        <taxon>Streptomycetaceae</taxon>
        <taxon>Streptomyces</taxon>
    </lineage>
</organism>
<dbReference type="EMBL" id="CP009922">
    <property type="protein sequence ID" value="AKG44032.1"/>
    <property type="molecule type" value="Genomic_DNA"/>
</dbReference>
<dbReference type="HOGENOM" id="CLU_010194_1_3_11"/>
<dbReference type="STRING" id="408015.SXIM_26480"/>
<dbReference type="Pfam" id="PF13561">
    <property type="entry name" value="adh_short_C2"/>
    <property type="match status" value="1"/>
</dbReference>
<comment type="similarity">
    <text evidence="1">Belongs to the short-chain dehydrogenases/reductases (SDR) family.</text>
</comment>
<protein>
    <submittedName>
        <fullName evidence="4">3-oxoacyl-(Acyl-carrier protein) reductase</fullName>
    </submittedName>
</protein>
<feature type="domain" description="Ketoreductase" evidence="3">
    <location>
        <begin position="10"/>
        <end position="191"/>
    </location>
</feature>
<evidence type="ECO:0000256" key="2">
    <source>
        <dbReference type="ARBA" id="ARBA00023002"/>
    </source>
</evidence>
<reference evidence="4" key="1">
    <citation type="submission" date="2019-08" db="EMBL/GenBank/DDBJ databases">
        <title>Complete genome sequence of a mangrove-derived Streptomyces xiamenensis.</title>
        <authorList>
            <person name="Xu J."/>
        </authorList>
    </citation>
    <scope>NUCLEOTIDE SEQUENCE</scope>
    <source>
        <strain evidence="4">318</strain>
    </source>
</reference>
<dbReference type="PANTHER" id="PTHR43639">
    <property type="entry name" value="OXIDOREDUCTASE, SHORT-CHAIN DEHYDROGENASE/REDUCTASE FAMILY (AFU_ORTHOLOGUE AFUA_5G02870)"/>
    <property type="match status" value="1"/>
</dbReference>
<dbReference type="PANTHER" id="PTHR43639:SF1">
    <property type="entry name" value="SHORT-CHAIN DEHYDROGENASE_REDUCTASE FAMILY PROTEIN"/>
    <property type="match status" value="1"/>
</dbReference>
<evidence type="ECO:0000259" key="3">
    <source>
        <dbReference type="SMART" id="SM00822"/>
    </source>
</evidence>
<keyword evidence="2" id="KW-0560">Oxidoreductase</keyword>
<dbReference type="InterPro" id="IPR020904">
    <property type="entry name" value="Sc_DH/Rdtase_CS"/>
</dbReference>
<evidence type="ECO:0000313" key="5">
    <source>
        <dbReference type="Proteomes" id="UP000034034"/>
    </source>
</evidence>
<evidence type="ECO:0000313" key="4">
    <source>
        <dbReference type="EMBL" id="AKG44032.1"/>
    </source>
</evidence>
<dbReference type="Proteomes" id="UP000034034">
    <property type="component" value="Chromosome"/>
</dbReference>
<dbReference type="PATRIC" id="fig|408015.6.peg.2685"/>
<name>A0A0F7FVW0_9ACTN</name>